<dbReference type="Proteomes" id="UP000261284">
    <property type="component" value="Unassembled WGS sequence"/>
</dbReference>
<keyword evidence="1" id="KW-0479">Metal-binding</keyword>
<reference evidence="2 3" key="1">
    <citation type="submission" date="2018-08" db="EMBL/GenBank/DDBJ databases">
        <title>Chitinophagaceae sp. K23C18032701, a novel bacterium isolated from forest soil.</title>
        <authorList>
            <person name="Wang C."/>
        </authorList>
    </citation>
    <scope>NUCLEOTIDE SEQUENCE [LARGE SCALE GENOMIC DNA]</scope>
    <source>
        <strain evidence="2 3">K23C18032701</strain>
    </source>
</reference>
<evidence type="ECO:0000313" key="2">
    <source>
        <dbReference type="EMBL" id="RFM30535.1"/>
    </source>
</evidence>
<accession>A0A3E1NRI2</accession>
<keyword evidence="1" id="KW-0862">Zinc</keyword>
<dbReference type="RefSeq" id="WP_116846291.1">
    <property type="nucleotide sequence ID" value="NZ_QTJU01000001.1"/>
</dbReference>
<dbReference type="OrthoDB" id="6313827at2"/>
<evidence type="ECO:0000313" key="3">
    <source>
        <dbReference type="Proteomes" id="UP000261284"/>
    </source>
</evidence>
<feature type="binding site" evidence="1">
    <location>
        <position position="262"/>
    </location>
    <ligand>
        <name>Zn(2+)</name>
        <dbReference type="ChEBI" id="CHEBI:29105"/>
    </ligand>
</feature>
<dbReference type="Pfam" id="PF05147">
    <property type="entry name" value="LANC_like"/>
    <property type="match status" value="1"/>
</dbReference>
<dbReference type="SUPFAM" id="SSF158745">
    <property type="entry name" value="LanC-like"/>
    <property type="match status" value="1"/>
</dbReference>
<dbReference type="SMART" id="SM01260">
    <property type="entry name" value="LANC_like"/>
    <property type="match status" value="1"/>
</dbReference>
<protein>
    <recommendedName>
        <fullName evidence="4">Lanthionine synthetase C family protein</fullName>
    </recommendedName>
</protein>
<gene>
    <name evidence="2" type="ORF">DXN05_06160</name>
</gene>
<dbReference type="EMBL" id="QTJU01000001">
    <property type="protein sequence ID" value="RFM30535.1"/>
    <property type="molecule type" value="Genomic_DNA"/>
</dbReference>
<dbReference type="GO" id="GO:0046872">
    <property type="term" value="F:metal ion binding"/>
    <property type="evidence" value="ECO:0007669"/>
    <property type="project" value="UniProtKB-KW"/>
</dbReference>
<evidence type="ECO:0008006" key="4">
    <source>
        <dbReference type="Google" id="ProtNLM"/>
    </source>
</evidence>
<dbReference type="PRINTS" id="PR01955">
    <property type="entry name" value="LANCFRANKIA"/>
</dbReference>
<proteinExistence type="predicted"/>
<dbReference type="Gene3D" id="1.50.10.20">
    <property type="match status" value="1"/>
</dbReference>
<keyword evidence="3" id="KW-1185">Reference proteome</keyword>
<dbReference type="InterPro" id="IPR007822">
    <property type="entry name" value="LANC-like"/>
</dbReference>
<sequence length="400" mass="44810">MENNVAHVESLTIQQEEGLGKLPEIAESLYQQAQQSSNQHGLLNGRMGMFWFLYAYNEYISEESRYALVAEEMLMETINVLYRQPNFHYRDAAELGTMILYLQQRDYLDSSFDEVLEKIDGLLSQAIDPMLKQGNFDTFSGYLPIARYFLKRPNRQGKKILDTVLKNLACIREISDHKSFYRSRLFDSNQVYLGWGHGLAGILLLLGQLKDSEALPTSSEAIIDALLQGITAYLLAHRQNSPTRLYPDIAGEPGIEMPMNLCYGDAGVAYSIWQSGMALNDTALASKGMRDLLLIANRRQPKLIGINDASLMYGSTGISLLFKQVHEHTGNVLFNDAATFWYNTSLAFSRQSNATAGFARKTRNAQPLVDCCLSEGLAGYGLSIMTYHGCDIELLPTIGY</sequence>
<name>A0A3E1NRI2_9BACT</name>
<organism evidence="2 3">
    <name type="scientific">Deminuibacter soli</name>
    <dbReference type="NCBI Taxonomy" id="2291815"/>
    <lineage>
        <taxon>Bacteria</taxon>
        <taxon>Pseudomonadati</taxon>
        <taxon>Bacteroidota</taxon>
        <taxon>Chitinophagia</taxon>
        <taxon>Chitinophagales</taxon>
        <taxon>Chitinophagaceae</taxon>
        <taxon>Deminuibacter</taxon>
    </lineage>
</organism>
<dbReference type="AlphaFoldDB" id="A0A3E1NRI2"/>
<comment type="caution">
    <text evidence="2">The sequence shown here is derived from an EMBL/GenBank/DDBJ whole genome shotgun (WGS) entry which is preliminary data.</text>
</comment>
<evidence type="ECO:0000256" key="1">
    <source>
        <dbReference type="PIRSR" id="PIRSR607822-1"/>
    </source>
</evidence>
<dbReference type="GO" id="GO:0031179">
    <property type="term" value="P:peptide modification"/>
    <property type="evidence" value="ECO:0007669"/>
    <property type="project" value="InterPro"/>
</dbReference>